<dbReference type="Pfam" id="PF11134">
    <property type="entry name" value="Phage_stabilise"/>
    <property type="match status" value="1"/>
</dbReference>
<evidence type="ECO:0000313" key="1">
    <source>
        <dbReference type="EMBL" id="MBH1918919.1"/>
    </source>
</evidence>
<keyword evidence="2" id="KW-1185">Reference proteome</keyword>
<dbReference type="InterPro" id="IPR021098">
    <property type="entry name" value="Phage_P22_Gp10"/>
</dbReference>
<name>A0ABS0LUB0_9GAMM</name>
<comment type="caution">
    <text evidence="1">The sequence shown here is derived from an EMBL/GenBank/DDBJ whole genome shotgun (WGS) entry which is preliminary data.</text>
</comment>
<gene>
    <name evidence="1" type="ORF">I5U16_01935</name>
</gene>
<evidence type="ECO:0008006" key="3">
    <source>
        <dbReference type="Google" id="ProtNLM"/>
    </source>
</evidence>
<accession>A0ABS0LUB0</accession>
<protein>
    <recommendedName>
        <fullName evidence="3">Packaged DNA stabilization protein gp10</fullName>
    </recommendedName>
</protein>
<dbReference type="RefSeq" id="WP_197667233.1">
    <property type="nucleotide sequence ID" value="NZ_JADUMB010000001.1"/>
</dbReference>
<dbReference type="Proteomes" id="UP000635335">
    <property type="component" value="Unassembled WGS sequence"/>
</dbReference>
<dbReference type="EMBL" id="JADUMB010000001">
    <property type="protein sequence ID" value="MBH1918919.1"/>
    <property type="molecule type" value="Genomic_DNA"/>
</dbReference>
<sequence length="473" mass="52338">MPIQKLPLAKGLGKDYRNADYVDLLPVNMLATPKEVMNASGYLRSFPGVAKRSDVSGVSRGVEFNTARNTAYRVCGGRLYSGTSEVGTVTGSGRVSMAHSRTSQAVSVDGNLVEYRYDGTVRTVQNWPIDSGYLQYDFTPVGDICRVRGRYAWAQEGTDFFFITDVEDESHPDRYSARYRAESQPDGIIGLEVWHDNIVCFGTSTIEYFALTGGGGAVGSPIYVVNQAYMVNKGIAGRHCKCPYLDAFAIISNQATGAPSVYIVDSGQAKPIATATIEKILRDYNADELSKGVMESVRFDSHEILIIHLPRHVLCYDATASQSGPQWCILKSGLFDDVHRAIDYVFEGNQVTVGDKLEAITGALKFDSSAQYDKQAEHLLFTPMFKADNARVFDFELEAATGVSQWAERLFISATVDGSNYGREQMVDYNAPFIDDKRAIWRRVGRVRKNIGFKVRVITRSPVTLSDCSLRVE</sequence>
<proteinExistence type="predicted"/>
<organism evidence="1 2">
    <name type="scientific">Serratia surfactantfaciens</name>
    <dbReference type="NCBI Taxonomy" id="2741499"/>
    <lineage>
        <taxon>Bacteria</taxon>
        <taxon>Pseudomonadati</taxon>
        <taxon>Pseudomonadota</taxon>
        <taxon>Gammaproteobacteria</taxon>
        <taxon>Enterobacterales</taxon>
        <taxon>Yersiniaceae</taxon>
        <taxon>Serratia</taxon>
    </lineage>
</organism>
<reference evidence="1 2" key="1">
    <citation type="submission" date="2020-11" db="EMBL/GenBank/DDBJ databases">
        <title>Enhanced detection system for hospital associated transmission using whole genome sequencing surveillance.</title>
        <authorList>
            <person name="Harrison L.H."/>
            <person name="Van Tyne D."/>
            <person name="Marsh J.W."/>
            <person name="Griffith M.P."/>
            <person name="Snyder D.J."/>
            <person name="Cooper V.S."/>
            <person name="Mustapha M."/>
        </authorList>
    </citation>
    <scope>NUCLEOTIDE SEQUENCE [LARGE SCALE GENOMIC DNA]</scope>
    <source>
        <strain evidence="1 2">SER00227</strain>
    </source>
</reference>
<evidence type="ECO:0000313" key="2">
    <source>
        <dbReference type="Proteomes" id="UP000635335"/>
    </source>
</evidence>